<proteinExistence type="predicted"/>
<dbReference type="Proteomes" id="UP001055811">
    <property type="component" value="Linkage Group LG06"/>
</dbReference>
<reference evidence="2" key="1">
    <citation type="journal article" date="2022" name="Mol. Ecol. Resour.">
        <title>The genomes of chicory, endive, great burdock and yacon provide insights into Asteraceae palaeo-polyploidization history and plant inulin production.</title>
        <authorList>
            <person name="Fan W."/>
            <person name="Wang S."/>
            <person name="Wang H."/>
            <person name="Wang A."/>
            <person name="Jiang F."/>
            <person name="Liu H."/>
            <person name="Zhao H."/>
            <person name="Xu D."/>
            <person name="Zhang Y."/>
        </authorList>
    </citation>
    <scope>NUCLEOTIDE SEQUENCE [LARGE SCALE GENOMIC DNA]</scope>
    <source>
        <strain evidence="2">cv. Punajuju</strain>
    </source>
</reference>
<keyword evidence="2" id="KW-1185">Reference proteome</keyword>
<reference evidence="1 2" key="2">
    <citation type="journal article" date="2022" name="Mol. Ecol. Resour.">
        <title>The genomes of chicory, endive, great burdock and yacon provide insights into Asteraceae paleo-polyploidization history and plant inulin production.</title>
        <authorList>
            <person name="Fan W."/>
            <person name="Wang S."/>
            <person name="Wang H."/>
            <person name="Wang A."/>
            <person name="Jiang F."/>
            <person name="Liu H."/>
            <person name="Zhao H."/>
            <person name="Xu D."/>
            <person name="Zhang Y."/>
        </authorList>
    </citation>
    <scope>NUCLEOTIDE SEQUENCE [LARGE SCALE GENOMIC DNA]</scope>
    <source>
        <strain evidence="2">cv. Punajuju</strain>
        <tissue evidence="1">Leaves</tissue>
    </source>
</reference>
<dbReference type="EMBL" id="CM042014">
    <property type="protein sequence ID" value="KAI3721131.1"/>
    <property type="molecule type" value="Genomic_DNA"/>
</dbReference>
<sequence>MIVLTVGATSRESTLLLFYLFLALVVLLHGLNDHSGRYDEFAKQLNAHGYKEWIVLVSSSRHWQNIQKKKKNLLSLKCLETVTKHILNSGKTPCIVTSQVNSLFFDPLIHKIYDYSNGMKDLLELKLQTLVPANLSFTEDCARILRGLRIAARHGLSFSKDIETAIHKHVSSLLDLSKSRIMMEMDYMRSYGAAESSLRLLHKYHILDILLPFHASYISRQTSGSDQCSMMLMLSMTGSKAATKKHKHHKVSKKKSITPIEL</sequence>
<accession>A0ACB9BFY3</accession>
<gene>
    <name evidence="1" type="ORF">L2E82_32135</name>
</gene>
<organism evidence="1 2">
    <name type="scientific">Cichorium intybus</name>
    <name type="common">Chicory</name>
    <dbReference type="NCBI Taxonomy" id="13427"/>
    <lineage>
        <taxon>Eukaryota</taxon>
        <taxon>Viridiplantae</taxon>
        <taxon>Streptophyta</taxon>
        <taxon>Embryophyta</taxon>
        <taxon>Tracheophyta</taxon>
        <taxon>Spermatophyta</taxon>
        <taxon>Magnoliopsida</taxon>
        <taxon>eudicotyledons</taxon>
        <taxon>Gunneridae</taxon>
        <taxon>Pentapetalae</taxon>
        <taxon>asterids</taxon>
        <taxon>campanulids</taxon>
        <taxon>Asterales</taxon>
        <taxon>Asteraceae</taxon>
        <taxon>Cichorioideae</taxon>
        <taxon>Cichorieae</taxon>
        <taxon>Cichoriinae</taxon>
        <taxon>Cichorium</taxon>
    </lineage>
</organism>
<evidence type="ECO:0000313" key="1">
    <source>
        <dbReference type="EMBL" id="KAI3721131.1"/>
    </source>
</evidence>
<comment type="caution">
    <text evidence="1">The sequence shown here is derived from an EMBL/GenBank/DDBJ whole genome shotgun (WGS) entry which is preliminary data.</text>
</comment>
<protein>
    <submittedName>
        <fullName evidence="1">Uncharacterized protein</fullName>
    </submittedName>
</protein>
<evidence type="ECO:0000313" key="2">
    <source>
        <dbReference type="Proteomes" id="UP001055811"/>
    </source>
</evidence>
<name>A0ACB9BFY3_CICIN</name>